<proteinExistence type="predicted"/>
<feature type="domain" description="HMA" evidence="4">
    <location>
        <begin position="2"/>
        <end position="68"/>
    </location>
</feature>
<keyword evidence="2" id="KW-0479">Metal-binding</keyword>
<keyword evidence="3" id="KW-0186">Copper</keyword>
<dbReference type="InterPro" id="IPR001802">
    <property type="entry name" value="MerP/CopZ"/>
</dbReference>
<organism evidence="5 6">
    <name type="scientific">Sulfobacillus acidophilus</name>
    <dbReference type="NCBI Taxonomy" id="53633"/>
    <lineage>
        <taxon>Bacteria</taxon>
        <taxon>Bacillati</taxon>
        <taxon>Bacillota</taxon>
        <taxon>Clostridia</taxon>
        <taxon>Eubacteriales</taxon>
        <taxon>Clostridiales Family XVII. Incertae Sedis</taxon>
        <taxon>Sulfobacillus</taxon>
    </lineage>
</organism>
<reference evidence="5 6" key="1">
    <citation type="journal article" date="2014" name="BMC Genomics">
        <title>Comparison of environmental and isolate Sulfobacillus genomes reveals diverse carbon, sulfur, nitrogen, and hydrogen metabolisms.</title>
        <authorList>
            <person name="Justice N.B."/>
            <person name="Norman A."/>
            <person name="Brown C.T."/>
            <person name="Singh A."/>
            <person name="Thomas B.C."/>
            <person name="Banfield J.F."/>
        </authorList>
    </citation>
    <scope>NUCLEOTIDE SEQUENCE [LARGE SCALE GENOMIC DNA]</scope>
    <source>
        <strain evidence="5">AMDSBA3</strain>
    </source>
</reference>
<protein>
    <recommendedName>
        <fullName evidence="1">Copper chaperone CopZ</fullName>
    </recommendedName>
</protein>
<evidence type="ECO:0000259" key="4">
    <source>
        <dbReference type="PROSITE" id="PS50846"/>
    </source>
</evidence>
<dbReference type="Pfam" id="PF00403">
    <property type="entry name" value="HMA"/>
    <property type="match status" value="1"/>
</dbReference>
<dbReference type="SUPFAM" id="SSF55008">
    <property type="entry name" value="HMA, heavy metal-associated domain"/>
    <property type="match status" value="1"/>
</dbReference>
<dbReference type="GO" id="GO:0046872">
    <property type="term" value="F:metal ion binding"/>
    <property type="evidence" value="ECO:0007669"/>
    <property type="project" value="UniProtKB-KW"/>
</dbReference>
<dbReference type="PROSITE" id="PS01047">
    <property type="entry name" value="HMA_1"/>
    <property type="match status" value="1"/>
</dbReference>
<evidence type="ECO:0000313" key="5">
    <source>
        <dbReference type="EMBL" id="PSR19982.1"/>
    </source>
</evidence>
<dbReference type="InterPro" id="IPR017969">
    <property type="entry name" value="Heavy-metal-associated_CS"/>
</dbReference>
<dbReference type="Gene3D" id="3.30.70.100">
    <property type="match status" value="1"/>
</dbReference>
<evidence type="ECO:0000313" key="6">
    <source>
        <dbReference type="Proteomes" id="UP000241848"/>
    </source>
</evidence>
<gene>
    <name evidence="5" type="ORF">C7B45_17170</name>
</gene>
<dbReference type="CDD" id="cd00371">
    <property type="entry name" value="HMA"/>
    <property type="match status" value="1"/>
</dbReference>
<dbReference type="AlphaFoldDB" id="A0A2T2WCL5"/>
<accession>A0A2T2WCL5</accession>
<evidence type="ECO:0000256" key="3">
    <source>
        <dbReference type="ARBA" id="ARBA00023008"/>
    </source>
</evidence>
<dbReference type="PROSITE" id="PS50846">
    <property type="entry name" value="HMA_2"/>
    <property type="match status" value="1"/>
</dbReference>
<dbReference type="PANTHER" id="PTHR46594:SF4">
    <property type="entry name" value="P-TYPE CATION-TRANSPORTING ATPASE"/>
    <property type="match status" value="1"/>
</dbReference>
<dbReference type="InterPro" id="IPR036163">
    <property type="entry name" value="HMA_dom_sf"/>
</dbReference>
<evidence type="ECO:0000256" key="2">
    <source>
        <dbReference type="ARBA" id="ARBA00022723"/>
    </source>
</evidence>
<dbReference type="PANTHER" id="PTHR46594">
    <property type="entry name" value="P-TYPE CATION-TRANSPORTING ATPASE"/>
    <property type="match status" value="1"/>
</dbReference>
<name>A0A2T2WCL5_9FIRM</name>
<dbReference type="EMBL" id="PXYV01000101">
    <property type="protein sequence ID" value="PSR19982.1"/>
    <property type="molecule type" value="Genomic_DNA"/>
</dbReference>
<dbReference type="Proteomes" id="UP000241848">
    <property type="component" value="Unassembled WGS sequence"/>
</dbReference>
<sequence>MERTTLSVTGMTCGHCVNTVTEALKGVAGVKVAKVTLETERAEVTYDPAQASEDDLKAAVTAAGYTVA</sequence>
<dbReference type="FunFam" id="3.30.70.100:FF:000005">
    <property type="entry name" value="Copper-exporting P-type ATPase A"/>
    <property type="match status" value="1"/>
</dbReference>
<dbReference type="PRINTS" id="PR00946">
    <property type="entry name" value="HGSCAVENGER"/>
</dbReference>
<comment type="caution">
    <text evidence="5">The sequence shown here is derived from an EMBL/GenBank/DDBJ whole genome shotgun (WGS) entry which is preliminary data.</text>
</comment>
<dbReference type="InterPro" id="IPR006121">
    <property type="entry name" value="HMA_dom"/>
</dbReference>
<evidence type="ECO:0000256" key="1">
    <source>
        <dbReference type="ARBA" id="ARBA00015313"/>
    </source>
</evidence>